<feature type="region of interest" description="Disordered" evidence="6">
    <location>
        <begin position="426"/>
        <end position="634"/>
    </location>
</feature>
<dbReference type="Gene3D" id="1.10.1580.10">
    <property type="match status" value="1"/>
</dbReference>
<comment type="caution">
    <text evidence="8">The sequence shown here is derived from an EMBL/GenBank/DDBJ whole genome shotgun (WGS) entry which is preliminary data.</text>
</comment>
<evidence type="ECO:0000256" key="2">
    <source>
        <dbReference type="ARBA" id="ARBA00022741"/>
    </source>
</evidence>
<sequence>MSGVSALALAASGDQQTELDAFLASATSASGSSSSGKHDASLKAYFRELKKVIALSDVLLQVLDARDPLGSRSISTERLILSQNKRIIFILNKVDLVPQENVLQWLKYLRNDFPTLAFKSSTQSQRTNLGQKHSASGGAVLAPHQQTQAALGAQSLLSLLKNYSRNLNLKTSLTVGIFGAPNVGKSSLINSLKRARVCSVASTPGHTKVMQGVMLDKHVRLLDCPGIVFSDAGESENQSVVQLRNVIKVEQVEDPVVPVQAILNRVSAHTLHKLYHVDVKSASDQVFDPAFPAPDPDTQDFLLRLALQRGRLGRGGIPDTDAMARSLLHDWNTGKIPFYTVPPKLHTSAMLSKDKKKENEDKMDVGVGSIADVAAAAASGEASSMALDQPQETALEQSAAIVSTFSEAFDLAGLLGEADAELLAGTGASSKSTPTESKGKAKAAKTALDSTSTPPPTSPANSKSSLGKRRRGNNTDSLAAEDERSDEPAWKARQRHRAQQSTRQQMAPSTENAGDDGGNALSRAALKKAKKKSKRKDEVERKEGLSGPGGLLDQMELAFSLDHGDAEAGDVSGDDEGAREDVEMGGGAGVKSARTQQVQTGRETEMAIEPASSTASNGPPVASKPMNDDDDEEW</sequence>
<reference evidence="8" key="1">
    <citation type="submission" date="2016-04" db="EMBL/GenBank/DDBJ databases">
        <authorList>
            <person name="Nguyen H.D."/>
            <person name="Samba Siva P."/>
            <person name="Cullis J."/>
            <person name="Levesque C.A."/>
            <person name="Hambleton S."/>
        </authorList>
    </citation>
    <scope>NUCLEOTIDE SEQUENCE</scope>
    <source>
        <strain evidence="8">DAOMC 236422</strain>
    </source>
</reference>
<dbReference type="InterPro" id="IPR050755">
    <property type="entry name" value="TRAFAC_YlqF/YawG_RiboMat"/>
</dbReference>
<dbReference type="Gene3D" id="3.40.50.300">
    <property type="entry name" value="P-loop containing nucleotide triphosphate hydrolases"/>
    <property type="match status" value="1"/>
</dbReference>
<feature type="compositionally biased region" description="Basic and acidic residues" evidence="6">
    <location>
        <begin position="535"/>
        <end position="544"/>
    </location>
</feature>
<accession>A0A8X7T3P4</accession>
<comment type="subcellular location">
    <subcellularLocation>
        <location evidence="1">Nucleus</location>
        <location evidence="1">Nucleolus</location>
    </subcellularLocation>
</comment>
<dbReference type="InterPro" id="IPR030378">
    <property type="entry name" value="G_CP_dom"/>
</dbReference>
<evidence type="ECO:0000256" key="1">
    <source>
        <dbReference type="ARBA" id="ARBA00004604"/>
    </source>
</evidence>
<evidence type="ECO:0000313" key="8">
    <source>
        <dbReference type="EMBL" id="KAE8266508.1"/>
    </source>
</evidence>
<keyword evidence="4" id="KW-0342">GTP-binding</keyword>
<evidence type="ECO:0000256" key="6">
    <source>
        <dbReference type="SAM" id="MobiDB-lite"/>
    </source>
</evidence>
<dbReference type="AlphaFoldDB" id="A0A8X7T3P4"/>
<dbReference type="InterPro" id="IPR027417">
    <property type="entry name" value="P-loop_NTPase"/>
</dbReference>
<feature type="compositionally biased region" description="Basic residues" evidence="6">
    <location>
        <begin position="525"/>
        <end position="534"/>
    </location>
</feature>
<dbReference type="Pfam" id="PF01926">
    <property type="entry name" value="MMR_HSR1"/>
    <property type="match status" value="1"/>
</dbReference>
<dbReference type="EMBL" id="LWDG02000326">
    <property type="protein sequence ID" value="KAE8266508.1"/>
    <property type="molecule type" value="Genomic_DNA"/>
</dbReference>
<dbReference type="InterPro" id="IPR006073">
    <property type="entry name" value="GTP-bd"/>
</dbReference>
<keyword evidence="5" id="KW-0539">Nucleus</keyword>
<keyword evidence="2" id="KW-0547">Nucleotide-binding</keyword>
<gene>
    <name evidence="8" type="ORF">A4X09_0g5846</name>
</gene>
<dbReference type="GO" id="GO:0005730">
    <property type="term" value="C:nucleolus"/>
    <property type="evidence" value="ECO:0007669"/>
    <property type="project" value="UniProtKB-SubCell"/>
</dbReference>
<dbReference type="GO" id="GO:0050793">
    <property type="term" value="P:regulation of developmental process"/>
    <property type="evidence" value="ECO:0007669"/>
    <property type="project" value="UniProtKB-ARBA"/>
</dbReference>
<reference evidence="8" key="2">
    <citation type="journal article" date="2019" name="IMA Fungus">
        <title>Genome sequencing and comparison of five Tilletia species to identify candidate genes for the detection of regulated species infecting wheat.</title>
        <authorList>
            <person name="Nguyen H.D.T."/>
            <person name="Sultana T."/>
            <person name="Kesanakurti P."/>
            <person name="Hambleton S."/>
        </authorList>
    </citation>
    <scope>NUCLEOTIDE SEQUENCE</scope>
    <source>
        <strain evidence="8">DAOMC 236422</strain>
    </source>
</reference>
<dbReference type="FunFam" id="3.40.50.300:FF:000571">
    <property type="entry name" value="Guanine nucleotide-binding protein-like NSN1"/>
    <property type="match status" value="1"/>
</dbReference>
<keyword evidence="9" id="KW-1185">Reference proteome</keyword>
<organism evidence="8 9">
    <name type="scientific">Tilletia walkeri</name>
    <dbReference type="NCBI Taxonomy" id="117179"/>
    <lineage>
        <taxon>Eukaryota</taxon>
        <taxon>Fungi</taxon>
        <taxon>Dikarya</taxon>
        <taxon>Basidiomycota</taxon>
        <taxon>Ustilaginomycotina</taxon>
        <taxon>Exobasidiomycetes</taxon>
        <taxon>Tilletiales</taxon>
        <taxon>Tilletiaceae</taxon>
        <taxon>Tilletia</taxon>
    </lineage>
</organism>
<dbReference type="Proteomes" id="UP000078113">
    <property type="component" value="Unassembled WGS sequence"/>
</dbReference>
<dbReference type="PRINTS" id="PR00326">
    <property type="entry name" value="GTP1OBG"/>
</dbReference>
<feature type="domain" description="CP-type G" evidence="7">
    <location>
        <begin position="46"/>
        <end position="230"/>
    </location>
</feature>
<evidence type="ECO:0000259" key="7">
    <source>
        <dbReference type="PROSITE" id="PS51721"/>
    </source>
</evidence>
<evidence type="ECO:0000256" key="4">
    <source>
        <dbReference type="ARBA" id="ARBA00023134"/>
    </source>
</evidence>
<keyword evidence="3" id="KW-0175">Coiled coil</keyword>
<evidence type="ECO:0000313" key="9">
    <source>
        <dbReference type="Proteomes" id="UP000078113"/>
    </source>
</evidence>
<dbReference type="GO" id="GO:0051239">
    <property type="term" value="P:regulation of multicellular organismal process"/>
    <property type="evidence" value="ECO:0007669"/>
    <property type="project" value="UniProtKB-ARBA"/>
</dbReference>
<proteinExistence type="predicted"/>
<evidence type="ECO:0000256" key="5">
    <source>
        <dbReference type="ARBA" id="ARBA00023242"/>
    </source>
</evidence>
<dbReference type="PANTHER" id="PTHR11089:SF30">
    <property type="entry name" value="GUANINE NUCLEOTIDE-BINDING PROTEIN-LIKE 3 HOMOLOG"/>
    <property type="match status" value="1"/>
</dbReference>
<name>A0A8X7T3P4_9BASI</name>
<dbReference type="InterPro" id="IPR023179">
    <property type="entry name" value="GTP-bd_ortho_bundle_sf"/>
</dbReference>
<dbReference type="GO" id="GO:0005525">
    <property type="term" value="F:GTP binding"/>
    <property type="evidence" value="ECO:0007669"/>
    <property type="project" value="UniProtKB-KW"/>
</dbReference>
<dbReference type="CDD" id="cd04178">
    <property type="entry name" value="Nucleostemin_like"/>
    <property type="match status" value="1"/>
</dbReference>
<dbReference type="PANTHER" id="PTHR11089">
    <property type="entry name" value="GTP-BINDING PROTEIN-RELATED"/>
    <property type="match status" value="1"/>
</dbReference>
<dbReference type="SUPFAM" id="SSF52540">
    <property type="entry name" value="P-loop containing nucleoside triphosphate hydrolases"/>
    <property type="match status" value="1"/>
</dbReference>
<dbReference type="FunFam" id="1.10.1580.10:FF:000002">
    <property type="entry name" value="Guanine nucleotide-binding protein-like 3 (nucleolar)-like"/>
    <property type="match status" value="1"/>
</dbReference>
<protein>
    <recommendedName>
        <fullName evidence="7">CP-type G domain-containing protein</fullName>
    </recommendedName>
</protein>
<feature type="compositionally biased region" description="Polar residues" evidence="6">
    <location>
        <begin position="499"/>
        <end position="512"/>
    </location>
</feature>
<dbReference type="PROSITE" id="PS51721">
    <property type="entry name" value="G_CP"/>
    <property type="match status" value="1"/>
</dbReference>
<evidence type="ECO:0000256" key="3">
    <source>
        <dbReference type="ARBA" id="ARBA00023054"/>
    </source>
</evidence>